<evidence type="ECO:0000256" key="7">
    <source>
        <dbReference type="PIRSR" id="PIRSR029256-1"/>
    </source>
</evidence>
<feature type="domain" description="tRNA/rRNA methyltransferase SpoU type" evidence="8">
    <location>
        <begin position="12"/>
        <end position="150"/>
    </location>
</feature>
<evidence type="ECO:0000256" key="1">
    <source>
        <dbReference type="ARBA" id="ARBA00022490"/>
    </source>
</evidence>
<feature type="binding site" evidence="6 7">
    <location>
        <position position="138"/>
    </location>
    <ligand>
        <name>S-adenosyl-L-methionine</name>
        <dbReference type="ChEBI" id="CHEBI:59789"/>
    </ligand>
</feature>
<comment type="function">
    <text evidence="6">Could methylate the ribose at the nucleotide 34 wobble position in tRNA.</text>
</comment>
<dbReference type="PANTHER" id="PTHR42971:SF1">
    <property type="entry name" value="TRNA (CYTIDINE(34)-2'-O)-METHYLTRANSFERASE"/>
    <property type="match status" value="1"/>
</dbReference>
<comment type="catalytic activity">
    <reaction evidence="6">
        <text>cytidine(34) in tRNA + S-adenosyl-L-methionine = 2'-O-methylcytidine(34) in tRNA + S-adenosyl-L-homocysteine + H(+)</text>
        <dbReference type="Rhea" id="RHEA:43084"/>
        <dbReference type="Rhea" id="RHEA-COMP:10331"/>
        <dbReference type="Rhea" id="RHEA-COMP:10332"/>
        <dbReference type="ChEBI" id="CHEBI:15378"/>
        <dbReference type="ChEBI" id="CHEBI:57856"/>
        <dbReference type="ChEBI" id="CHEBI:59789"/>
        <dbReference type="ChEBI" id="CHEBI:74495"/>
        <dbReference type="ChEBI" id="CHEBI:82748"/>
        <dbReference type="EC" id="2.1.1.207"/>
    </reaction>
</comment>
<keyword evidence="4 6" id="KW-0949">S-adenosyl-L-methionine</keyword>
<evidence type="ECO:0000313" key="9">
    <source>
        <dbReference type="EMBL" id="KAA1261580.1"/>
    </source>
</evidence>
<dbReference type="RefSeq" id="WP_068260676.1">
    <property type="nucleotide sequence ID" value="NZ_LWSK01000018.1"/>
</dbReference>
<keyword evidence="2 6" id="KW-0489">Methyltransferase</keyword>
<feature type="binding site" evidence="6 7">
    <location>
        <position position="130"/>
    </location>
    <ligand>
        <name>S-adenosyl-L-methionine</name>
        <dbReference type="ChEBI" id="CHEBI:59789"/>
    </ligand>
</feature>
<keyword evidence="1 6" id="KW-0963">Cytoplasm</keyword>
<dbReference type="GO" id="GO:0002130">
    <property type="term" value="P:wobble position ribose methylation"/>
    <property type="evidence" value="ECO:0007669"/>
    <property type="project" value="TreeGrafter"/>
</dbReference>
<dbReference type="HAMAP" id="MF_01885">
    <property type="entry name" value="tRNA_methyltr_TrmL"/>
    <property type="match status" value="1"/>
</dbReference>
<evidence type="ECO:0000256" key="6">
    <source>
        <dbReference type="HAMAP-Rule" id="MF_01885"/>
    </source>
</evidence>
<name>A0A5B1CPN2_9BACT</name>
<gene>
    <name evidence="9" type="ORF">LF1_41300</name>
</gene>
<dbReference type="InterPro" id="IPR016914">
    <property type="entry name" value="TrmL"/>
</dbReference>
<dbReference type="InterPro" id="IPR029026">
    <property type="entry name" value="tRNA_m1G_MTases_N"/>
</dbReference>
<evidence type="ECO:0000313" key="10">
    <source>
        <dbReference type="Proteomes" id="UP000322699"/>
    </source>
</evidence>
<dbReference type="Pfam" id="PF00588">
    <property type="entry name" value="SpoU_methylase"/>
    <property type="match status" value="1"/>
</dbReference>
<accession>A0A5B1CPN2</accession>
<dbReference type="GO" id="GO:0005737">
    <property type="term" value="C:cytoplasm"/>
    <property type="evidence" value="ECO:0007669"/>
    <property type="project" value="UniProtKB-SubCell"/>
</dbReference>
<dbReference type="PIRSF" id="PIRSF029256">
    <property type="entry name" value="SpoU_TrmH_prd"/>
    <property type="match status" value="1"/>
</dbReference>
<evidence type="ECO:0000256" key="3">
    <source>
        <dbReference type="ARBA" id="ARBA00022679"/>
    </source>
</evidence>
<dbReference type="Proteomes" id="UP000322699">
    <property type="component" value="Unassembled WGS sequence"/>
</dbReference>
<protein>
    <recommendedName>
        <fullName evidence="6">Putative tRNA (cytidine(34)-2'-O)-methyltransferase</fullName>
        <ecNumber evidence="6">2.1.1.207</ecNumber>
    </recommendedName>
    <alternativeName>
        <fullName evidence="6">tRNA (cytidine/uridine-2'-O-)-methyltransferase</fullName>
    </alternativeName>
</protein>
<comment type="catalytic activity">
    <reaction evidence="6">
        <text>5-carboxymethylaminomethyluridine(34) in tRNA(Leu) + S-adenosyl-L-methionine = 5-carboxymethylaminomethyl-2'-O-methyluridine(34) in tRNA(Leu) + S-adenosyl-L-homocysteine + H(+)</text>
        <dbReference type="Rhea" id="RHEA:43088"/>
        <dbReference type="Rhea" id="RHEA-COMP:10333"/>
        <dbReference type="Rhea" id="RHEA-COMP:10334"/>
        <dbReference type="ChEBI" id="CHEBI:15378"/>
        <dbReference type="ChEBI" id="CHEBI:57856"/>
        <dbReference type="ChEBI" id="CHEBI:59789"/>
        <dbReference type="ChEBI" id="CHEBI:74508"/>
        <dbReference type="ChEBI" id="CHEBI:74511"/>
        <dbReference type="EC" id="2.1.1.207"/>
    </reaction>
</comment>
<dbReference type="EMBL" id="VRLW01000001">
    <property type="protein sequence ID" value="KAA1261580.1"/>
    <property type="molecule type" value="Genomic_DNA"/>
</dbReference>
<comment type="similarity">
    <text evidence="6">Belongs to the class IV-like SAM-binding methyltransferase superfamily. RNA methyltransferase TrmH family. TrmL subfamily.</text>
</comment>
<keyword evidence="3 6" id="KW-0808">Transferase</keyword>
<dbReference type="GO" id="GO:0141098">
    <property type="term" value="F:tRNA (cytidine(34)-2'-O)-methyltransferase activity"/>
    <property type="evidence" value="ECO:0007669"/>
    <property type="project" value="RHEA"/>
</dbReference>
<dbReference type="PANTHER" id="PTHR42971">
    <property type="entry name" value="TRNA (CYTIDINE(34)-2'-O)-METHYLTRANSFERASE"/>
    <property type="match status" value="1"/>
</dbReference>
<proteinExistence type="inferred from homology"/>
<keyword evidence="10" id="KW-1185">Reference proteome</keyword>
<reference evidence="9 10" key="1">
    <citation type="submission" date="2019-08" db="EMBL/GenBank/DDBJ databases">
        <title>Deep-cultivation of Planctomycetes and their phenomic and genomic characterization uncovers novel biology.</title>
        <authorList>
            <person name="Wiegand S."/>
            <person name="Jogler M."/>
            <person name="Boedeker C."/>
            <person name="Pinto D."/>
            <person name="Vollmers J."/>
            <person name="Rivas-Marin E."/>
            <person name="Kohn T."/>
            <person name="Peeters S.H."/>
            <person name="Heuer A."/>
            <person name="Rast P."/>
            <person name="Oberbeckmann S."/>
            <person name="Bunk B."/>
            <person name="Jeske O."/>
            <person name="Meyerdierks A."/>
            <person name="Storesund J.E."/>
            <person name="Kallscheuer N."/>
            <person name="Luecker S."/>
            <person name="Lage O.M."/>
            <person name="Pohl T."/>
            <person name="Merkel B.J."/>
            <person name="Hornburger P."/>
            <person name="Mueller R.-W."/>
            <person name="Bruemmer F."/>
            <person name="Labrenz M."/>
            <person name="Spormann A.M."/>
            <person name="Op Den Camp H."/>
            <person name="Overmann J."/>
            <person name="Amann R."/>
            <person name="Jetten M.S.M."/>
            <person name="Mascher T."/>
            <person name="Medema M.H."/>
            <person name="Devos D.P."/>
            <person name="Kaster A.-K."/>
            <person name="Ovreas L."/>
            <person name="Rohde M."/>
            <person name="Galperin M.Y."/>
            <person name="Jogler C."/>
        </authorList>
    </citation>
    <scope>NUCLEOTIDE SEQUENCE [LARGE SCALE GENOMIC DNA]</scope>
    <source>
        <strain evidence="9 10">LF1</strain>
    </source>
</reference>
<dbReference type="SUPFAM" id="SSF75217">
    <property type="entry name" value="alpha/beta knot"/>
    <property type="match status" value="1"/>
</dbReference>
<dbReference type="GO" id="GO:0141102">
    <property type="term" value="F:tRNA (5-carboxymethylaminomethyluridine(34)-2'-O)-methyltransferase activity"/>
    <property type="evidence" value="ECO:0007669"/>
    <property type="project" value="RHEA"/>
</dbReference>
<evidence type="ECO:0000256" key="2">
    <source>
        <dbReference type="ARBA" id="ARBA00022603"/>
    </source>
</evidence>
<organism evidence="9 10">
    <name type="scientific">Rubripirellula obstinata</name>
    <dbReference type="NCBI Taxonomy" id="406547"/>
    <lineage>
        <taxon>Bacteria</taxon>
        <taxon>Pseudomonadati</taxon>
        <taxon>Planctomycetota</taxon>
        <taxon>Planctomycetia</taxon>
        <taxon>Pirellulales</taxon>
        <taxon>Pirellulaceae</taxon>
        <taxon>Rubripirellula</taxon>
    </lineage>
</organism>
<dbReference type="OrthoDB" id="9789043at2"/>
<dbReference type="EC" id="2.1.1.207" evidence="6"/>
<comment type="caution">
    <text evidence="9">The sequence shown here is derived from an EMBL/GenBank/DDBJ whole genome shotgun (WGS) entry which is preliminary data.</text>
</comment>
<evidence type="ECO:0000256" key="4">
    <source>
        <dbReference type="ARBA" id="ARBA00022691"/>
    </source>
</evidence>
<evidence type="ECO:0000259" key="8">
    <source>
        <dbReference type="Pfam" id="PF00588"/>
    </source>
</evidence>
<dbReference type="AlphaFoldDB" id="A0A5B1CPN2"/>
<feature type="binding site" evidence="6 7">
    <location>
        <position position="87"/>
    </location>
    <ligand>
        <name>S-adenosyl-L-methionine</name>
        <dbReference type="ChEBI" id="CHEBI:59789"/>
    </ligand>
</feature>
<evidence type="ECO:0000256" key="5">
    <source>
        <dbReference type="ARBA" id="ARBA00022694"/>
    </source>
</evidence>
<dbReference type="CDD" id="cd18094">
    <property type="entry name" value="SpoU-like_TrmL"/>
    <property type="match status" value="1"/>
</dbReference>
<sequence>MNSNTFSRPTAHVVLYQPEIPQNTGNIGRTCVAVGAKLWIVRPAGFQIDDGRVKRAGLDYWQHLELGDAANWDDLVTQLAPRRFFFLSRFAKRTLWDVQLAEDDVFVFGRETAGLPESILDPDDPRSIRLPTSDKVRSLNLATTAGIVLYEHQRQLSLASGSAAKAIDQG</sequence>
<feature type="binding site" evidence="6 7">
    <location>
        <position position="109"/>
    </location>
    <ligand>
        <name>S-adenosyl-L-methionine</name>
        <dbReference type="ChEBI" id="CHEBI:59789"/>
    </ligand>
</feature>
<dbReference type="InterPro" id="IPR001537">
    <property type="entry name" value="SpoU_MeTrfase"/>
</dbReference>
<dbReference type="GO" id="GO:0003723">
    <property type="term" value="F:RNA binding"/>
    <property type="evidence" value="ECO:0007669"/>
    <property type="project" value="InterPro"/>
</dbReference>
<dbReference type="InterPro" id="IPR029028">
    <property type="entry name" value="Alpha/beta_knot_MTases"/>
</dbReference>
<dbReference type="Gene3D" id="3.40.1280.10">
    <property type="match status" value="1"/>
</dbReference>
<keyword evidence="5 6" id="KW-0819">tRNA processing</keyword>
<comment type="subcellular location">
    <subcellularLocation>
        <location evidence="6">Cytoplasm</location>
    </subcellularLocation>
</comment>